<dbReference type="EMBL" id="GL192691">
    <property type="protein sequence ID" value="EFB19253.1"/>
    <property type="molecule type" value="Genomic_DNA"/>
</dbReference>
<proteinExistence type="predicted"/>
<feature type="region of interest" description="Disordered" evidence="1">
    <location>
        <begin position="247"/>
        <end position="271"/>
    </location>
</feature>
<organism evidence="2">
    <name type="scientific">Ailuropoda melanoleuca</name>
    <name type="common">Giant panda</name>
    <dbReference type="NCBI Taxonomy" id="9646"/>
    <lineage>
        <taxon>Eukaryota</taxon>
        <taxon>Metazoa</taxon>
        <taxon>Chordata</taxon>
        <taxon>Craniata</taxon>
        <taxon>Vertebrata</taxon>
        <taxon>Euteleostomi</taxon>
        <taxon>Mammalia</taxon>
        <taxon>Eutheria</taxon>
        <taxon>Laurasiatheria</taxon>
        <taxon>Carnivora</taxon>
        <taxon>Caniformia</taxon>
        <taxon>Ursidae</taxon>
        <taxon>Ailuropoda</taxon>
    </lineage>
</organism>
<name>D2HCN0_AILME</name>
<dbReference type="Pfam" id="PF13516">
    <property type="entry name" value="LRR_6"/>
    <property type="match status" value="1"/>
</dbReference>
<dbReference type="AlphaFoldDB" id="D2HCN0"/>
<accession>D2HCN0</accession>
<dbReference type="InterPro" id="IPR001611">
    <property type="entry name" value="Leu-rich_rpt"/>
</dbReference>
<dbReference type="InParanoid" id="D2HCN0"/>
<sequence length="271" mass="30662">MRVKTRLRITPTHLAAWEICGALVFKLSPIAQSCNQGYELPRHIQYFGIHCYIFSSSRYNTSLFQGLNCVLSKLLWAFCKGSLILEHLDVSYCPQLTDEIVKALAIYCIHLTSLSVAGCPQRKKGREEGVSDLILHSSLVCKHHLQWSGDLRMFSSTEGDYGSNKEQCLSLRAKSSEEKGFGFGSLKRLYWFEVLKDGSSLNRQTWGEGEAAKRMSSIVQQQEYNPSDPPLWFGYDYEGKPLKKQHEITPLKGDEQVTVAESTHSSEEEVV</sequence>
<dbReference type="InterPro" id="IPR032675">
    <property type="entry name" value="LRR_dom_sf"/>
</dbReference>
<evidence type="ECO:0000256" key="1">
    <source>
        <dbReference type="SAM" id="MobiDB-lite"/>
    </source>
</evidence>
<reference evidence="2" key="1">
    <citation type="journal article" date="2010" name="Nature">
        <title>The sequence and de novo assembly of the giant panda genome.</title>
        <authorList>
            <person name="Li R."/>
            <person name="Fan W."/>
            <person name="Tian G."/>
            <person name="Zhu H."/>
            <person name="He L."/>
            <person name="Cai J."/>
            <person name="Huang Q."/>
            <person name="Cai Q."/>
            <person name="Li B."/>
            <person name="Bai Y."/>
            <person name="Zhang Z."/>
            <person name="Zhang Y."/>
            <person name="Wang W."/>
            <person name="Li J."/>
            <person name="Wei F."/>
            <person name="Li H."/>
            <person name="Jian M."/>
            <person name="Li J."/>
            <person name="Zhang Z."/>
            <person name="Nielsen R."/>
            <person name="Li D."/>
            <person name="Gu W."/>
            <person name="Yang Z."/>
            <person name="Xuan Z."/>
            <person name="Ryder O.A."/>
            <person name="Leung F.C."/>
            <person name="Zhou Y."/>
            <person name="Cao J."/>
            <person name="Sun X."/>
            <person name="Fu Y."/>
            <person name="Fang X."/>
            <person name="Guo X."/>
            <person name="Wang B."/>
            <person name="Hou R."/>
            <person name="Shen F."/>
            <person name="Mu B."/>
            <person name="Ni P."/>
            <person name="Lin R."/>
            <person name="Qian W."/>
            <person name="Wang G."/>
            <person name="Yu C."/>
            <person name="Nie W."/>
            <person name="Wang J."/>
            <person name="Wu Z."/>
            <person name="Liang H."/>
            <person name="Min J."/>
            <person name="Wu Q."/>
            <person name="Cheng S."/>
            <person name="Ruan J."/>
            <person name="Wang M."/>
            <person name="Shi Z."/>
            <person name="Wen M."/>
            <person name="Liu B."/>
            <person name="Ren X."/>
            <person name="Zheng H."/>
            <person name="Dong D."/>
            <person name="Cook K."/>
            <person name="Shan G."/>
            <person name="Zhang H."/>
            <person name="Kosiol C."/>
            <person name="Xie X."/>
            <person name="Lu Z."/>
            <person name="Zheng H."/>
            <person name="Li Y."/>
            <person name="Steiner C.C."/>
            <person name="Lam T.T."/>
            <person name="Lin S."/>
            <person name="Zhang Q."/>
            <person name="Li G."/>
            <person name="Tian J."/>
            <person name="Gong T."/>
            <person name="Liu H."/>
            <person name="Zhang D."/>
            <person name="Fang L."/>
            <person name="Ye C."/>
            <person name="Zhang J."/>
            <person name="Hu W."/>
            <person name="Xu A."/>
            <person name="Ren Y."/>
            <person name="Zhang G."/>
            <person name="Bruford M.W."/>
            <person name="Li Q."/>
            <person name="Ma L."/>
            <person name="Guo Y."/>
            <person name="An N."/>
            <person name="Hu Y."/>
            <person name="Zheng Y."/>
            <person name="Shi Y."/>
            <person name="Li Z."/>
            <person name="Liu Q."/>
            <person name="Chen Y."/>
            <person name="Zhao J."/>
            <person name="Qu N."/>
            <person name="Zhao S."/>
            <person name="Tian F."/>
            <person name="Wang X."/>
            <person name="Wang H."/>
            <person name="Xu L."/>
            <person name="Liu X."/>
            <person name="Vinar T."/>
            <person name="Wang Y."/>
            <person name="Lam T.W."/>
            <person name="Yiu S.M."/>
            <person name="Liu S."/>
            <person name="Zhang H."/>
            <person name="Li D."/>
            <person name="Huang Y."/>
            <person name="Wang X."/>
            <person name="Yang G."/>
            <person name="Jiang Z."/>
            <person name="Wang J."/>
            <person name="Qin N."/>
            <person name="Li L."/>
            <person name="Li J."/>
            <person name="Bolund L."/>
            <person name="Kristiansen K."/>
            <person name="Wong G.K."/>
            <person name="Olson M."/>
            <person name="Zhang X."/>
            <person name="Li S."/>
            <person name="Yang H."/>
            <person name="Wang J."/>
            <person name="Wang J."/>
        </authorList>
    </citation>
    <scope>NUCLEOTIDE SEQUENCE [LARGE SCALE GENOMIC DNA]</scope>
</reference>
<dbReference type="SUPFAM" id="SSF52047">
    <property type="entry name" value="RNI-like"/>
    <property type="match status" value="1"/>
</dbReference>
<evidence type="ECO:0000313" key="2">
    <source>
        <dbReference type="EMBL" id="EFB19253.1"/>
    </source>
</evidence>
<protein>
    <submittedName>
        <fullName evidence="2">Uncharacterized protein</fullName>
    </submittedName>
</protein>
<dbReference type="Gene3D" id="3.80.10.10">
    <property type="entry name" value="Ribonuclease Inhibitor"/>
    <property type="match status" value="1"/>
</dbReference>
<gene>
    <name evidence="2" type="ORF">PANDA_008363</name>
</gene>